<comment type="caution">
    <text evidence="12">The sequence shown here is derived from an EMBL/GenBank/DDBJ whole genome shotgun (WGS) entry which is preliminary data.</text>
</comment>
<evidence type="ECO:0000256" key="4">
    <source>
        <dbReference type="ARBA" id="ARBA00022679"/>
    </source>
</evidence>
<keyword evidence="7 11" id="KW-1133">Transmembrane helix</keyword>
<sequence length="681" mass="77103">MARPLHRGSGGLRYPGNIWEDSQMKDKLEKEDIDRNRSNVDHANLSVRLPSNKNSVYENGFGSDPLSPGSARSRVKFILLLLKLSLVAIVILALTGSFWWTLSIKNSSRGHIYSGNRRLQEQLVLDLEAIGKLSTGPAKIKELAYCSSKYENYVPCYNVTENLAMGLSNGEELDRHCNSGVRQNCLVRAPINYKVPLRWPTGKDLIWLGNVKITAQEVLSSGSLTKRMMVEEEQISFRPGNFMYDGVEDYSHQIAEMMGLRNESNFIQAGVRTVLDIGCGYGSFGAHLFSNNLLTMCIADYEASGSQVQLTIERGLPAMIGSFNSMQLPYPSLSFDMVHCRNNMDWDRKDGKLLIEVDRLLRPGGYFVWTSPVTQPSPRDKVTQKKWSFVQSFTPSLCWEMLTQQEETVVWKKTSKKDCYSTRKSSSAIPLCSKGQDVESPYYRPLQACIGGTQSHRWIPIKDRTAWPSRVNLNAKELAIHGLHAEVLSEDTMNWKAAINNYWSLLSPLIFSDHPKRPGDEDPSPPYNMLRNVLDMNAQFGGFNAALLEAGKSVWVMNVIPVNTPNHLPLILDRGFTGVLHDWCEPFPTYPRTYDMVHGQGLLSLQFAEQRRCESIDLFTEIDRLLRPEGWIILRDSAPIIESARALVTRLKWDARIVELETDSDEKLLICQKPFIRRQAS</sequence>
<dbReference type="Gene3D" id="3.40.50.150">
    <property type="entry name" value="Vaccinia Virus protein VP39"/>
    <property type="match status" value="1"/>
</dbReference>
<accession>A0AAV3P2J7</accession>
<evidence type="ECO:0000256" key="10">
    <source>
        <dbReference type="ARBA" id="ARBA00037847"/>
    </source>
</evidence>
<evidence type="ECO:0000256" key="3">
    <source>
        <dbReference type="ARBA" id="ARBA00022603"/>
    </source>
</evidence>
<keyword evidence="9 11" id="KW-0325">Glycoprotein</keyword>
<keyword evidence="13" id="KW-1185">Reference proteome</keyword>
<dbReference type="GO" id="GO:0032259">
    <property type="term" value="P:methylation"/>
    <property type="evidence" value="ECO:0007669"/>
    <property type="project" value="UniProtKB-KW"/>
</dbReference>
<comment type="similarity">
    <text evidence="2 11">Belongs to the methyltransferase superfamily.</text>
</comment>
<protein>
    <recommendedName>
        <fullName evidence="11">Methyltransferase</fullName>
        <ecNumber evidence="11">2.1.1.-</ecNumber>
    </recommendedName>
</protein>
<reference evidence="12 13" key="1">
    <citation type="submission" date="2024-01" db="EMBL/GenBank/DDBJ databases">
        <title>The complete chloroplast genome sequence of Lithospermum erythrorhizon: insights into the phylogenetic relationship among Boraginaceae species and the maternal lineages of purple gromwells.</title>
        <authorList>
            <person name="Okada T."/>
            <person name="Watanabe K."/>
        </authorList>
    </citation>
    <scope>NUCLEOTIDE SEQUENCE [LARGE SCALE GENOMIC DNA]</scope>
</reference>
<dbReference type="PANTHER" id="PTHR10108">
    <property type="entry name" value="SAM-DEPENDENT METHYLTRANSFERASE"/>
    <property type="match status" value="1"/>
</dbReference>
<dbReference type="EMBL" id="BAABME010000766">
    <property type="protein sequence ID" value="GAA0145337.1"/>
    <property type="molecule type" value="Genomic_DNA"/>
</dbReference>
<dbReference type="GO" id="GO:0008168">
    <property type="term" value="F:methyltransferase activity"/>
    <property type="evidence" value="ECO:0007669"/>
    <property type="project" value="UniProtKB-UniRule"/>
</dbReference>
<dbReference type="AlphaFoldDB" id="A0AAV3P2J7"/>
<dbReference type="Pfam" id="PF03141">
    <property type="entry name" value="Methyltransf_29"/>
    <property type="match status" value="1"/>
</dbReference>
<evidence type="ECO:0000256" key="7">
    <source>
        <dbReference type="ARBA" id="ARBA00022989"/>
    </source>
</evidence>
<evidence type="ECO:0000256" key="6">
    <source>
        <dbReference type="ARBA" id="ARBA00022968"/>
    </source>
</evidence>
<dbReference type="InterPro" id="IPR029063">
    <property type="entry name" value="SAM-dependent_MTases_sf"/>
</dbReference>
<dbReference type="GO" id="GO:0016020">
    <property type="term" value="C:membrane"/>
    <property type="evidence" value="ECO:0007669"/>
    <property type="project" value="UniProtKB-SubCell"/>
</dbReference>
<gene>
    <name evidence="12" type="ORF">LIER_05556</name>
</gene>
<comment type="subcellular location">
    <subcellularLocation>
        <location evidence="10">Endomembrane system</location>
        <topology evidence="10">Single-pass membrane protein</topology>
    </subcellularLocation>
    <subcellularLocation>
        <location evidence="1 11">Membrane</location>
        <topology evidence="1 11">Single-pass type II membrane protein</topology>
    </subcellularLocation>
</comment>
<organism evidence="12 13">
    <name type="scientific">Lithospermum erythrorhizon</name>
    <name type="common">Purple gromwell</name>
    <name type="synonym">Lithospermum officinale var. erythrorhizon</name>
    <dbReference type="NCBI Taxonomy" id="34254"/>
    <lineage>
        <taxon>Eukaryota</taxon>
        <taxon>Viridiplantae</taxon>
        <taxon>Streptophyta</taxon>
        <taxon>Embryophyta</taxon>
        <taxon>Tracheophyta</taxon>
        <taxon>Spermatophyta</taxon>
        <taxon>Magnoliopsida</taxon>
        <taxon>eudicotyledons</taxon>
        <taxon>Gunneridae</taxon>
        <taxon>Pentapetalae</taxon>
        <taxon>asterids</taxon>
        <taxon>lamiids</taxon>
        <taxon>Boraginales</taxon>
        <taxon>Boraginaceae</taxon>
        <taxon>Boraginoideae</taxon>
        <taxon>Lithospermeae</taxon>
        <taxon>Lithospermum</taxon>
    </lineage>
</organism>
<name>A0AAV3P2J7_LITER</name>
<dbReference type="FunFam" id="3.40.50.150:FF:000119">
    <property type="entry name" value="probable pectin methyltransferase QUA2"/>
    <property type="match status" value="1"/>
</dbReference>
<feature type="transmembrane region" description="Helical" evidence="11">
    <location>
        <begin position="77"/>
        <end position="100"/>
    </location>
</feature>
<evidence type="ECO:0000313" key="12">
    <source>
        <dbReference type="EMBL" id="GAA0145337.1"/>
    </source>
</evidence>
<evidence type="ECO:0000256" key="2">
    <source>
        <dbReference type="ARBA" id="ARBA00008361"/>
    </source>
</evidence>
<evidence type="ECO:0000256" key="11">
    <source>
        <dbReference type="RuleBase" id="RU366043"/>
    </source>
</evidence>
<proteinExistence type="inferred from homology"/>
<dbReference type="PANTHER" id="PTHR10108:SF899">
    <property type="entry name" value="PECTIN METHYLTRANSFERASE QUA2-RELATED"/>
    <property type="match status" value="1"/>
</dbReference>
<keyword evidence="8 11" id="KW-0472">Membrane</keyword>
<keyword evidence="5 11" id="KW-0812">Transmembrane</keyword>
<evidence type="ECO:0000256" key="5">
    <source>
        <dbReference type="ARBA" id="ARBA00022692"/>
    </source>
</evidence>
<dbReference type="GO" id="GO:0012505">
    <property type="term" value="C:endomembrane system"/>
    <property type="evidence" value="ECO:0007669"/>
    <property type="project" value="UniProtKB-SubCell"/>
</dbReference>
<dbReference type="EC" id="2.1.1.-" evidence="11"/>
<dbReference type="GO" id="GO:0005737">
    <property type="term" value="C:cytoplasm"/>
    <property type="evidence" value="ECO:0007669"/>
    <property type="project" value="TreeGrafter"/>
</dbReference>
<dbReference type="Proteomes" id="UP001454036">
    <property type="component" value="Unassembled WGS sequence"/>
</dbReference>
<evidence type="ECO:0000256" key="9">
    <source>
        <dbReference type="ARBA" id="ARBA00023180"/>
    </source>
</evidence>
<evidence type="ECO:0000313" key="13">
    <source>
        <dbReference type="Proteomes" id="UP001454036"/>
    </source>
</evidence>
<evidence type="ECO:0000256" key="1">
    <source>
        <dbReference type="ARBA" id="ARBA00004606"/>
    </source>
</evidence>
<dbReference type="InterPro" id="IPR004159">
    <property type="entry name" value="Put_SAM_MeTrfase"/>
</dbReference>
<keyword evidence="6 11" id="KW-0735">Signal-anchor</keyword>
<keyword evidence="3 11" id="KW-0489">Methyltransferase</keyword>
<keyword evidence="4 11" id="KW-0808">Transferase</keyword>
<dbReference type="SUPFAM" id="SSF53335">
    <property type="entry name" value="S-adenosyl-L-methionine-dependent methyltransferases"/>
    <property type="match status" value="2"/>
</dbReference>
<evidence type="ECO:0000256" key="8">
    <source>
        <dbReference type="ARBA" id="ARBA00023136"/>
    </source>
</evidence>